<dbReference type="GO" id="GO:0016616">
    <property type="term" value="F:oxidoreductase activity, acting on the CH-OH group of donors, NAD or NADP as acceptor"/>
    <property type="evidence" value="ECO:0007669"/>
    <property type="project" value="UniProtKB-ARBA"/>
</dbReference>
<name>A0A8H4LD47_9HYPO</name>
<dbReference type="AlphaFoldDB" id="A0A8H4LD47"/>
<gene>
    <name evidence="3" type="ORF">FALBO_6538</name>
</gene>
<evidence type="ECO:0000313" key="3">
    <source>
        <dbReference type="EMBL" id="KAF4466611.1"/>
    </source>
</evidence>
<evidence type="ECO:0000313" key="4">
    <source>
        <dbReference type="Proteomes" id="UP000554235"/>
    </source>
</evidence>
<keyword evidence="4" id="KW-1185">Reference proteome</keyword>
<dbReference type="InterPro" id="IPR036291">
    <property type="entry name" value="NAD(P)-bd_dom_sf"/>
</dbReference>
<dbReference type="OrthoDB" id="1933717at2759"/>
<dbReference type="Gene3D" id="3.40.50.720">
    <property type="entry name" value="NAD(P)-binding Rossmann-like Domain"/>
    <property type="match status" value="1"/>
</dbReference>
<dbReference type="InterPro" id="IPR002347">
    <property type="entry name" value="SDR_fam"/>
</dbReference>
<comment type="similarity">
    <text evidence="1">Belongs to the short-chain dehydrogenases/reductases (SDR) family.</text>
</comment>
<dbReference type="EMBL" id="JAADYS010000852">
    <property type="protein sequence ID" value="KAF4466611.1"/>
    <property type="molecule type" value="Genomic_DNA"/>
</dbReference>
<dbReference type="CDD" id="cd05233">
    <property type="entry name" value="SDR_c"/>
    <property type="match status" value="1"/>
</dbReference>
<protein>
    <submittedName>
        <fullName evidence="3">Peroxisomal short-chain alcohol dehydrogenase</fullName>
    </submittedName>
</protein>
<reference evidence="3 4" key="1">
    <citation type="submission" date="2020-01" db="EMBL/GenBank/DDBJ databases">
        <title>Identification and distribution of gene clusters putatively required for synthesis of sphingolipid metabolism inhibitors in phylogenetically diverse species of the filamentous fungus Fusarium.</title>
        <authorList>
            <person name="Kim H.-S."/>
            <person name="Busman M."/>
            <person name="Brown D.W."/>
            <person name="Divon H."/>
            <person name="Uhlig S."/>
            <person name="Proctor R.H."/>
        </authorList>
    </citation>
    <scope>NUCLEOTIDE SEQUENCE [LARGE SCALE GENOMIC DNA]</scope>
    <source>
        <strain evidence="3 4">NRRL 20459</strain>
    </source>
</reference>
<keyword evidence="2" id="KW-0560">Oxidoreductase</keyword>
<accession>A0A8H4LD47</accession>
<organism evidence="3 4">
    <name type="scientific">Fusarium albosuccineum</name>
    <dbReference type="NCBI Taxonomy" id="1237068"/>
    <lineage>
        <taxon>Eukaryota</taxon>
        <taxon>Fungi</taxon>
        <taxon>Dikarya</taxon>
        <taxon>Ascomycota</taxon>
        <taxon>Pezizomycotina</taxon>
        <taxon>Sordariomycetes</taxon>
        <taxon>Hypocreomycetidae</taxon>
        <taxon>Hypocreales</taxon>
        <taxon>Nectriaceae</taxon>
        <taxon>Fusarium</taxon>
        <taxon>Fusarium decemcellulare species complex</taxon>
    </lineage>
</organism>
<evidence type="ECO:0000256" key="1">
    <source>
        <dbReference type="ARBA" id="ARBA00006484"/>
    </source>
</evidence>
<sequence>MSGFDRSKIDYPGRVAWAALENNTKAEIAKLNPETTVWTYRVDISNEESTTAAVQSFAKATKGTIDILVANAGYMPETKRIVETDADDWWKSFEISVRGNFNLIRAFHPLAAPGASVVHVSTAAIHLEYMEGFSGYRSSKIAAYKLFQWYAYENPSIAVVQFHPGLIMDTAITRPITGIIEEAGLIPDDISLPGDFAVWAASDEAKFLCGRFVWATWDVDELKATKDDVAANWDKFTMGPIP</sequence>
<dbReference type="PANTHER" id="PTHR43008:SF4">
    <property type="entry name" value="CHAIN DEHYDROGENASE, PUTATIVE (AFU_ORTHOLOGUE AFUA_4G08710)-RELATED"/>
    <property type="match status" value="1"/>
</dbReference>
<dbReference type="Pfam" id="PF13561">
    <property type="entry name" value="adh_short_C2"/>
    <property type="match status" value="1"/>
</dbReference>
<evidence type="ECO:0000256" key="2">
    <source>
        <dbReference type="ARBA" id="ARBA00023002"/>
    </source>
</evidence>
<dbReference type="SUPFAM" id="SSF51735">
    <property type="entry name" value="NAD(P)-binding Rossmann-fold domains"/>
    <property type="match status" value="1"/>
</dbReference>
<dbReference type="PANTHER" id="PTHR43008">
    <property type="entry name" value="BENZIL REDUCTASE"/>
    <property type="match status" value="1"/>
</dbReference>
<proteinExistence type="inferred from homology"/>
<comment type="caution">
    <text evidence="3">The sequence shown here is derived from an EMBL/GenBank/DDBJ whole genome shotgun (WGS) entry which is preliminary data.</text>
</comment>
<dbReference type="Proteomes" id="UP000554235">
    <property type="component" value="Unassembled WGS sequence"/>
</dbReference>
<dbReference type="GO" id="GO:0050664">
    <property type="term" value="F:oxidoreductase activity, acting on NAD(P)H, oxygen as acceptor"/>
    <property type="evidence" value="ECO:0007669"/>
    <property type="project" value="TreeGrafter"/>
</dbReference>